<dbReference type="Gene3D" id="3.40.50.300">
    <property type="entry name" value="P-loop containing nucleotide triphosphate hydrolases"/>
    <property type="match status" value="1"/>
</dbReference>
<keyword evidence="8" id="KW-0539">Nucleus</keyword>
<evidence type="ECO:0000313" key="13">
    <source>
        <dbReference type="Proteomes" id="UP000002358"/>
    </source>
</evidence>
<dbReference type="InterPro" id="IPR027417">
    <property type="entry name" value="P-loop_NTPase"/>
</dbReference>
<dbReference type="GO" id="GO:0006298">
    <property type="term" value="P:mismatch repair"/>
    <property type="evidence" value="ECO:0007669"/>
    <property type="project" value="InterPro"/>
</dbReference>
<dbReference type="PANTHER" id="PTHR11361">
    <property type="entry name" value="DNA MISMATCH REPAIR PROTEIN MUTS FAMILY MEMBER"/>
    <property type="match status" value="1"/>
</dbReference>
<keyword evidence="7 9" id="KW-0234">DNA repair</keyword>
<dbReference type="PIRSF" id="PIRSF005813">
    <property type="entry name" value="MSH2"/>
    <property type="match status" value="1"/>
</dbReference>
<dbReference type="InterPro" id="IPR007696">
    <property type="entry name" value="DNA_mismatch_repair_MutS_core"/>
</dbReference>
<evidence type="ECO:0000313" key="12">
    <source>
        <dbReference type="EnsemblMetazoa" id="NP_001154964"/>
    </source>
</evidence>
<keyword evidence="4 9" id="KW-0227">DNA damage</keyword>
<dbReference type="NCBIfam" id="NF003810">
    <property type="entry name" value="PRK05399.1"/>
    <property type="match status" value="1"/>
</dbReference>
<keyword evidence="6 9" id="KW-0238">DNA-binding</keyword>
<dbReference type="SMART" id="SM00534">
    <property type="entry name" value="MUTSac"/>
    <property type="match status" value="1"/>
</dbReference>
<dbReference type="GO" id="GO:0005524">
    <property type="term" value="F:ATP binding"/>
    <property type="evidence" value="ECO:0007669"/>
    <property type="project" value="UniProtKB-KW"/>
</dbReference>
<dbReference type="InterPro" id="IPR007860">
    <property type="entry name" value="DNA_mmatch_repair_MutS_con_dom"/>
</dbReference>
<dbReference type="SUPFAM" id="SSF52540">
    <property type="entry name" value="P-loop containing nucleoside triphosphate hydrolases"/>
    <property type="match status" value="1"/>
</dbReference>
<dbReference type="SUPFAM" id="SSF48334">
    <property type="entry name" value="DNA repair protein MutS, domain III"/>
    <property type="match status" value="1"/>
</dbReference>
<dbReference type="GeneID" id="100118035"/>
<dbReference type="InParanoid" id="A0A7M6UVU6"/>
<evidence type="ECO:0000256" key="2">
    <source>
        <dbReference type="ARBA" id="ARBA00006271"/>
    </source>
</evidence>
<dbReference type="Pfam" id="PF00488">
    <property type="entry name" value="MutS_V"/>
    <property type="match status" value="1"/>
</dbReference>
<dbReference type="SUPFAM" id="SSF53150">
    <property type="entry name" value="DNA repair protein MutS, domain II"/>
    <property type="match status" value="1"/>
</dbReference>
<dbReference type="InterPro" id="IPR007695">
    <property type="entry name" value="DNA_mismatch_repair_MutS-lik_N"/>
</dbReference>
<evidence type="ECO:0000259" key="11">
    <source>
        <dbReference type="PROSITE" id="PS00486"/>
    </source>
</evidence>
<sequence>MAVQPKQQFDMDSATQQGFVRFFKSLPEKPSSTIRFFNRSDYYTLHGSDALFAAQEVFKTTSVCKKIGPEHNKIDGVILNKNNFETFVRDLLLVKQYRVEVYVNRGSHKNQDWIVEYKGSPGNLAQFEDMLFNNSEVAVEAGVIAVKFSAEASSKVVGICCIDVIKSSIAVSEFKDDESFMDLEGIVVSLKPKECILQSGESNPDFKAVKELMERNNVLVTPRKKAEFSTDSLITDLNVILRFDKGQQRNSQALSQTNMQLAMPATAALIRYLNLVEDRGSADQFTLEEIERSRYLRLDAAAIKALNVEPRPDAPTFGNAATSSILGLLDKCRTAQGRRLLAQWIRQPLKDLALIKERHEVVGTFLDNSALSTELSEDFLRRVPDLQQLAKKLAKKKAGLYECYKIYQCMTNLPGLIEKLNSVSDNAAVKTMLLDPLKEYLEEMDKFQQMAEQTIDLDAADKGDFLVKPEFDDELKELKSVMDSNEAKMKSLLSRAADDLGMEAGKSIKLETTPQYGYHFRITLKEEKSLRNNKSYTILDSIKGGVRFRNKKLEDLNDVYATAYDSYTSQQKNIVAEIVNTAGGYVPTIKMIAGVIATLDVLNSFAMAAATALTTYVRPEMLPSEEQVLHLVQARHPCLEMQEGVNYIANDVHFTKDDRFHIVTGPNMGGKSTYIRSIGVTALMAHIGSFVPCTKATISVLDSILARIGADDSQIKGLSTFMAEMVETSAIIRTATVNSLVIIDELGRGTSTYDGCGIAWAIAEHLAKEVKAYCLFATHFHEITRLAEDVSTASNYHVTAMVGDKLTLLYKVKPGICDQSFGIHVAKMADFPEEVIEFAKQKQTELEDLQGIVFEGSDDPEKKKEIINNGEQIIREFMNKCKDFEESLSEEELMKKVTDLRDEILAKNNPYIKSLLGVS</sequence>
<feature type="domain" description="DNA mismatch repair proteins mutS family" evidence="11">
    <location>
        <begin position="739"/>
        <end position="755"/>
    </location>
</feature>
<dbReference type="FunFam" id="3.40.50.300:FF:000523">
    <property type="entry name" value="DNA mismatch repair protein"/>
    <property type="match status" value="1"/>
</dbReference>
<dbReference type="GO" id="GO:0140664">
    <property type="term" value="F:ATP-dependent DNA damage sensor activity"/>
    <property type="evidence" value="ECO:0007669"/>
    <property type="project" value="InterPro"/>
</dbReference>
<dbReference type="FunFam" id="3.30.420.110:FF:000002">
    <property type="entry name" value="DNA mismatch repair protein"/>
    <property type="match status" value="1"/>
</dbReference>
<keyword evidence="3 9" id="KW-0547">Nucleotide-binding</keyword>
<reference evidence="12" key="1">
    <citation type="submission" date="2021-01" db="UniProtKB">
        <authorList>
            <consortium name="EnsemblMetazoa"/>
        </authorList>
    </citation>
    <scope>IDENTIFICATION</scope>
</reference>
<dbReference type="Gene3D" id="3.30.420.110">
    <property type="entry name" value="MutS, connector domain"/>
    <property type="match status" value="1"/>
</dbReference>
<comment type="similarity">
    <text evidence="2 9">Belongs to the DNA mismatch repair MutS family.</text>
</comment>
<evidence type="ECO:0000256" key="3">
    <source>
        <dbReference type="ARBA" id="ARBA00022741"/>
    </source>
</evidence>
<dbReference type="Gene3D" id="1.10.1420.10">
    <property type="match status" value="2"/>
</dbReference>
<dbReference type="Gene3D" id="3.40.1170.10">
    <property type="entry name" value="DNA repair protein MutS, domain I"/>
    <property type="match status" value="1"/>
</dbReference>
<comment type="function">
    <text evidence="9">Component of the post-replicative DNA mismatch repair system (MMR).</text>
</comment>
<dbReference type="GO" id="GO:0032301">
    <property type="term" value="C:MutSalpha complex"/>
    <property type="evidence" value="ECO:0007669"/>
    <property type="project" value="TreeGrafter"/>
</dbReference>
<keyword evidence="13" id="KW-1185">Reference proteome</keyword>
<name>A0A7M6UVU6_NASVI</name>
<accession>A0A7M6UVU6</accession>
<proteinExistence type="inferred from homology"/>
<dbReference type="EnsemblMetazoa" id="NM_001161492">
    <property type="protein sequence ID" value="NP_001154964"/>
    <property type="gene ID" value="GeneID_100118035"/>
</dbReference>
<dbReference type="SMR" id="A0A7M6UVU6"/>
<keyword evidence="10" id="KW-0175">Coiled coil</keyword>
<dbReference type="CTD" id="34842"/>
<dbReference type="KEGG" id="nvi:100118035"/>
<evidence type="ECO:0000256" key="8">
    <source>
        <dbReference type="ARBA" id="ARBA00023242"/>
    </source>
</evidence>
<dbReference type="InterPro" id="IPR016151">
    <property type="entry name" value="DNA_mismatch_repair_MutS_N"/>
</dbReference>
<dbReference type="InterPro" id="IPR036187">
    <property type="entry name" value="DNA_mismatch_repair_MutS_sf"/>
</dbReference>
<dbReference type="OrthoDB" id="295033at2759"/>
<dbReference type="Pfam" id="PF05188">
    <property type="entry name" value="MutS_II"/>
    <property type="match status" value="1"/>
</dbReference>
<evidence type="ECO:0000256" key="9">
    <source>
        <dbReference type="RuleBase" id="RU003756"/>
    </source>
</evidence>
<dbReference type="Proteomes" id="UP000002358">
    <property type="component" value="Chromosome 3"/>
</dbReference>
<dbReference type="Pfam" id="PF05190">
    <property type="entry name" value="MutS_IV"/>
    <property type="match status" value="1"/>
</dbReference>
<dbReference type="InterPro" id="IPR036678">
    <property type="entry name" value="MutS_con_dom_sf"/>
</dbReference>
<dbReference type="FunFam" id="3.40.1170.10:FF:000003">
    <property type="entry name" value="DNA mismatch repair protein"/>
    <property type="match status" value="1"/>
</dbReference>
<dbReference type="GO" id="GO:0030983">
    <property type="term" value="F:mismatched DNA binding"/>
    <property type="evidence" value="ECO:0007669"/>
    <property type="project" value="InterPro"/>
</dbReference>
<evidence type="ECO:0000256" key="5">
    <source>
        <dbReference type="ARBA" id="ARBA00022840"/>
    </source>
</evidence>
<evidence type="ECO:0000256" key="4">
    <source>
        <dbReference type="ARBA" id="ARBA00022763"/>
    </source>
</evidence>
<dbReference type="InterPro" id="IPR011184">
    <property type="entry name" value="DNA_mismatch_repair_Msh2"/>
</dbReference>
<evidence type="ECO:0000256" key="10">
    <source>
        <dbReference type="SAM" id="Coils"/>
    </source>
</evidence>
<evidence type="ECO:0000256" key="6">
    <source>
        <dbReference type="ARBA" id="ARBA00023125"/>
    </source>
</evidence>
<feature type="coiled-coil region" evidence="10">
    <location>
        <begin position="437"/>
        <end position="495"/>
    </location>
</feature>
<dbReference type="FunCoup" id="A0A7M6UVU6">
    <property type="interactions" value="2035"/>
</dbReference>
<keyword evidence="5" id="KW-0067">ATP-binding</keyword>
<dbReference type="AlphaFoldDB" id="A0A7M6UVU6"/>
<dbReference type="RefSeq" id="NP_001154964.1">
    <property type="nucleotide sequence ID" value="NM_001161492.1"/>
</dbReference>
<organism evidence="12 13">
    <name type="scientific">Nasonia vitripennis</name>
    <name type="common">Parasitic wasp</name>
    <dbReference type="NCBI Taxonomy" id="7425"/>
    <lineage>
        <taxon>Eukaryota</taxon>
        <taxon>Metazoa</taxon>
        <taxon>Ecdysozoa</taxon>
        <taxon>Arthropoda</taxon>
        <taxon>Hexapoda</taxon>
        <taxon>Insecta</taxon>
        <taxon>Pterygota</taxon>
        <taxon>Neoptera</taxon>
        <taxon>Endopterygota</taxon>
        <taxon>Hymenoptera</taxon>
        <taxon>Apocrita</taxon>
        <taxon>Proctotrupomorpha</taxon>
        <taxon>Chalcidoidea</taxon>
        <taxon>Pteromalidae</taxon>
        <taxon>Pteromalinae</taxon>
        <taxon>Nasonia</taxon>
    </lineage>
</organism>
<dbReference type="InterPro" id="IPR007861">
    <property type="entry name" value="DNA_mismatch_repair_MutS_clamp"/>
</dbReference>
<dbReference type="SMART" id="SM00533">
    <property type="entry name" value="MUTSd"/>
    <property type="match status" value="1"/>
</dbReference>
<comment type="subcellular location">
    <subcellularLocation>
        <location evidence="1">Nucleus</location>
    </subcellularLocation>
</comment>
<dbReference type="Pfam" id="PF05192">
    <property type="entry name" value="MutS_III"/>
    <property type="match status" value="1"/>
</dbReference>
<dbReference type="PROSITE" id="PS00486">
    <property type="entry name" value="DNA_MISMATCH_REPAIR_2"/>
    <property type="match status" value="1"/>
</dbReference>
<evidence type="ECO:0000256" key="7">
    <source>
        <dbReference type="ARBA" id="ARBA00023204"/>
    </source>
</evidence>
<dbReference type="Pfam" id="PF01624">
    <property type="entry name" value="MutS_I"/>
    <property type="match status" value="1"/>
</dbReference>
<dbReference type="InterPro" id="IPR000432">
    <property type="entry name" value="DNA_mismatch_repair_MutS_C"/>
</dbReference>
<dbReference type="InterPro" id="IPR045076">
    <property type="entry name" value="MutS"/>
</dbReference>
<protein>
    <recommendedName>
        <fullName evidence="11">DNA mismatch repair proteins mutS family domain-containing protein</fullName>
    </recommendedName>
</protein>
<dbReference type="PANTHER" id="PTHR11361:SF35">
    <property type="entry name" value="DNA MISMATCH REPAIR PROTEIN MSH2"/>
    <property type="match status" value="1"/>
</dbReference>
<dbReference type="GO" id="GO:0006312">
    <property type="term" value="P:mitotic recombination"/>
    <property type="evidence" value="ECO:0007669"/>
    <property type="project" value="TreeGrafter"/>
</dbReference>
<evidence type="ECO:0000256" key="1">
    <source>
        <dbReference type="ARBA" id="ARBA00004123"/>
    </source>
</evidence>